<reference evidence="1 2" key="1">
    <citation type="submission" date="2013-01" db="EMBL/GenBank/DDBJ databases">
        <authorList>
            <person name="Harkins D.M."/>
            <person name="Durkin A.S."/>
            <person name="Brinkac L.M."/>
            <person name="Haft D.H."/>
            <person name="Selengut J.D."/>
            <person name="Sanka R."/>
            <person name="DePew J."/>
            <person name="Purushe J."/>
            <person name="Galloway R.L."/>
            <person name="Vinetz J.M."/>
            <person name="Sutton G.G."/>
            <person name="Nierman W.C."/>
            <person name="Fouts D.E."/>
        </authorList>
    </citation>
    <scope>NUCLEOTIDE SEQUENCE [LARGE SCALE GENOMIC DNA]</scope>
    <source>
        <strain evidence="1 2">79601</strain>
    </source>
</reference>
<dbReference type="OrthoDB" id="9944102at2"/>
<gene>
    <name evidence="1" type="ORF">LEP1GSC194_4297</name>
</gene>
<dbReference type="AlphaFoldDB" id="M6CY03"/>
<dbReference type="EMBL" id="ANIK01000016">
    <property type="protein sequence ID" value="EMJ96767.1"/>
    <property type="molecule type" value="Genomic_DNA"/>
</dbReference>
<comment type="caution">
    <text evidence="1">The sequence shown here is derived from an EMBL/GenBank/DDBJ whole genome shotgun (WGS) entry which is preliminary data.</text>
</comment>
<dbReference type="PATRIC" id="fig|1218565.3.peg.920"/>
<dbReference type="RefSeq" id="WP_020772507.1">
    <property type="nucleotide sequence ID" value="NZ_ANIK01000016.1"/>
</dbReference>
<protein>
    <submittedName>
        <fullName evidence="1">Uncharacterized protein</fullName>
    </submittedName>
</protein>
<name>M6CY03_9LEPT</name>
<evidence type="ECO:0000313" key="2">
    <source>
        <dbReference type="Proteomes" id="UP000011988"/>
    </source>
</evidence>
<sequence>MSETTEKTRIQKVTEMEAVKYEIYISRTDRTPVLFYLEESDFLSLLDAMKEVKPNE</sequence>
<proteinExistence type="predicted"/>
<dbReference type="Proteomes" id="UP000011988">
    <property type="component" value="Unassembled WGS sequence"/>
</dbReference>
<evidence type="ECO:0000313" key="1">
    <source>
        <dbReference type="EMBL" id="EMJ96767.1"/>
    </source>
</evidence>
<accession>M6CY03</accession>
<organism evidence="1 2">
    <name type="scientific">Leptospira alstonii serovar Sichuan str. 79601</name>
    <dbReference type="NCBI Taxonomy" id="1218565"/>
    <lineage>
        <taxon>Bacteria</taxon>
        <taxon>Pseudomonadati</taxon>
        <taxon>Spirochaetota</taxon>
        <taxon>Spirochaetia</taxon>
        <taxon>Leptospirales</taxon>
        <taxon>Leptospiraceae</taxon>
        <taxon>Leptospira</taxon>
    </lineage>
</organism>